<dbReference type="EMBL" id="JBHSZQ010000052">
    <property type="protein sequence ID" value="MFC7127731.1"/>
    <property type="molecule type" value="Genomic_DNA"/>
</dbReference>
<sequence>MSRRFSIVYGEEKFTHDEVIDLSFERDEFINLGVKINPGQVARMGNIANQLGVDGDRLQWLLGTTKDEEPKSRGLVDIEGEDQDELLDLLVELKSELEDDLDLGQIEAELDTLSDLPRGEQIEAVGEYRYYGHRMYSMKITQLIDQIEFAKEYDFRHRII</sequence>
<evidence type="ECO:0000313" key="1">
    <source>
        <dbReference type="EMBL" id="MFC7127731.1"/>
    </source>
</evidence>
<dbReference type="RefSeq" id="WP_267636813.1">
    <property type="nucleotide sequence ID" value="NZ_JAODIY010000006.1"/>
</dbReference>
<gene>
    <name evidence="1" type="ORF">ACFQJ7_17180</name>
</gene>
<accession>A0ABD5XDN9</accession>
<comment type="caution">
    <text evidence="1">The sequence shown here is derived from an EMBL/GenBank/DDBJ whole genome shotgun (WGS) entry which is preliminary data.</text>
</comment>
<proteinExistence type="predicted"/>
<evidence type="ECO:0000313" key="2">
    <source>
        <dbReference type="Proteomes" id="UP001596414"/>
    </source>
</evidence>
<dbReference type="AlphaFoldDB" id="A0ABD5XDN9"/>
<name>A0ABD5XDN9_9EURY</name>
<protein>
    <submittedName>
        <fullName evidence="1">Uncharacterized protein</fullName>
    </submittedName>
</protein>
<reference evidence="1 2" key="1">
    <citation type="journal article" date="2014" name="Int. J. Syst. Evol. Microbiol.">
        <title>Complete genome sequence of Corynebacterium casei LMG S-19264T (=DSM 44701T), isolated from a smear-ripened cheese.</title>
        <authorList>
            <consortium name="US DOE Joint Genome Institute (JGI-PGF)"/>
            <person name="Walter F."/>
            <person name="Albersmeier A."/>
            <person name="Kalinowski J."/>
            <person name="Ruckert C."/>
        </authorList>
    </citation>
    <scope>NUCLEOTIDE SEQUENCE [LARGE SCALE GENOMIC DNA]</scope>
    <source>
        <strain evidence="1 2">CGMCC 4.7215</strain>
    </source>
</reference>
<dbReference type="Proteomes" id="UP001596414">
    <property type="component" value="Unassembled WGS sequence"/>
</dbReference>
<organism evidence="1 2">
    <name type="scientific">Halovenus rubra</name>
    <dbReference type="NCBI Taxonomy" id="869890"/>
    <lineage>
        <taxon>Archaea</taxon>
        <taxon>Methanobacteriati</taxon>
        <taxon>Methanobacteriota</taxon>
        <taxon>Stenosarchaea group</taxon>
        <taxon>Halobacteria</taxon>
        <taxon>Halobacteriales</taxon>
        <taxon>Haloarculaceae</taxon>
        <taxon>Halovenus</taxon>
    </lineage>
</organism>